<dbReference type="GeneID" id="120110503"/>
<dbReference type="RefSeq" id="XP_038981554.1">
    <property type="nucleotide sequence ID" value="XM_039125626.1"/>
</dbReference>
<dbReference type="Proteomes" id="UP000228380">
    <property type="component" value="Chromosome 4"/>
</dbReference>
<accession>A0A8B9AE97</accession>
<gene>
    <name evidence="2" type="primary">LOC120110503</name>
</gene>
<dbReference type="KEGG" id="pda:120110503"/>
<proteinExistence type="predicted"/>
<reference evidence="1" key="1">
    <citation type="journal article" date="2019" name="Nat. Commun.">
        <title>Genome-wide association mapping of date palm fruit traits.</title>
        <authorList>
            <person name="Hazzouri K.M."/>
            <person name="Gros-Balthazard M."/>
            <person name="Flowers J.M."/>
            <person name="Copetti D."/>
            <person name="Lemansour A."/>
            <person name="Lebrun M."/>
            <person name="Masmoudi K."/>
            <person name="Ferrand S."/>
            <person name="Dhar M.I."/>
            <person name="Fresquez Z.A."/>
            <person name="Rosas U."/>
            <person name="Zhang J."/>
            <person name="Talag J."/>
            <person name="Lee S."/>
            <person name="Kudrna D."/>
            <person name="Powell R.F."/>
            <person name="Leitch I.J."/>
            <person name="Krueger R.R."/>
            <person name="Wing R.A."/>
            <person name="Amiri K.M.A."/>
            <person name="Purugganan M.D."/>
        </authorList>
    </citation>
    <scope>NUCLEOTIDE SEQUENCE [LARGE SCALE GENOMIC DNA]</scope>
    <source>
        <strain evidence="1">cv. Khalas</strain>
    </source>
</reference>
<dbReference type="AlphaFoldDB" id="A0A8B9AE97"/>
<protein>
    <submittedName>
        <fullName evidence="2">Uncharacterized protein LOC120110503</fullName>
    </submittedName>
</protein>
<keyword evidence="1" id="KW-1185">Reference proteome</keyword>
<evidence type="ECO:0000313" key="2">
    <source>
        <dbReference type="RefSeq" id="XP_038981554.1"/>
    </source>
</evidence>
<evidence type="ECO:0000313" key="1">
    <source>
        <dbReference type="Proteomes" id="UP000228380"/>
    </source>
</evidence>
<reference evidence="2" key="2">
    <citation type="submission" date="2025-08" db="UniProtKB">
        <authorList>
            <consortium name="RefSeq"/>
        </authorList>
    </citation>
    <scope>IDENTIFICATION</scope>
    <source>
        <tissue evidence="2">Young leaves</tissue>
    </source>
</reference>
<organism evidence="1 2">
    <name type="scientific">Phoenix dactylifera</name>
    <name type="common">Date palm</name>
    <dbReference type="NCBI Taxonomy" id="42345"/>
    <lineage>
        <taxon>Eukaryota</taxon>
        <taxon>Viridiplantae</taxon>
        <taxon>Streptophyta</taxon>
        <taxon>Embryophyta</taxon>
        <taxon>Tracheophyta</taxon>
        <taxon>Spermatophyta</taxon>
        <taxon>Magnoliopsida</taxon>
        <taxon>Liliopsida</taxon>
        <taxon>Arecaceae</taxon>
        <taxon>Coryphoideae</taxon>
        <taxon>Phoeniceae</taxon>
        <taxon>Phoenix</taxon>
    </lineage>
</organism>
<name>A0A8B9AE97_PHODC</name>
<sequence>MADHGLRSTEPMWDHGRSQFMGLPSSEAVRPFRQILYLLRRLNCGDELGCLLLRRSRSSSFGQKEKAMRGSERVRDEASLRRLLGSYSPGVGEKNGGDHGCQAVVTASAGDHHLWVSRWAGHVGLGPLAHYLMGWFSQ</sequence>